<evidence type="ECO:0000313" key="2">
    <source>
        <dbReference type="Proteomes" id="UP000292958"/>
    </source>
</evidence>
<dbReference type="RefSeq" id="WP_242617682.1">
    <property type="nucleotide sequence ID" value="NZ_SHKW01000001.1"/>
</dbReference>
<reference evidence="1 2" key="1">
    <citation type="submission" date="2019-02" db="EMBL/GenBank/DDBJ databases">
        <title>Genomic Encyclopedia of Archaeal and Bacterial Type Strains, Phase II (KMG-II): from individual species to whole genera.</title>
        <authorList>
            <person name="Goeker M."/>
        </authorList>
    </citation>
    <scope>NUCLEOTIDE SEQUENCE [LARGE SCALE GENOMIC DNA]</scope>
    <source>
        <strain evidence="1 2">DSM 18101</strain>
    </source>
</reference>
<dbReference type="AlphaFoldDB" id="A0A4Q7YNG7"/>
<gene>
    <name evidence="1" type="ORF">BDD14_0524</name>
</gene>
<proteinExistence type="predicted"/>
<name>A0A4Q7YNG7_9BACT</name>
<organism evidence="1 2">
    <name type="scientific">Edaphobacter modestus</name>
    <dbReference type="NCBI Taxonomy" id="388466"/>
    <lineage>
        <taxon>Bacteria</taxon>
        <taxon>Pseudomonadati</taxon>
        <taxon>Acidobacteriota</taxon>
        <taxon>Terriglobia</taxon>
        <taxon>Terriglobales</taxon>
        <taxon>Acidobacteriaceae</taxon>
        <taxon>Edaphobacter</taxon>
    </lineage>
</organism>
<evidence type="ECO:0000313" key="1">
    <source>
        <dbReference type="EMBL" id="RZU39177.1"/>
    </source>
</evidence>
<keyword evidence="2" id="KW-1185">Reference proteome</keyword>
<accession>A0A4Q7YNG7</accession>
<comment type="caution">
    <text evidence="1">The sequence shown here is derived from an EMBL/GenBank/DDBJ whole genome shotgun (WGS) entry which is preliminary data.</text>
</comment>
<dbReference type="EMBL" id="SHKW01000001">
    <property type="protein sequence ID" value="RZU39177.1"/>
    <property type="molecule type" value="Genomic_DNA"/>
</dbReference>
<dbReference type="Proteomes" id="UP000292958">
    <property type="component" value="Unassembled WGS sequence"/>
</dbReference>
<protein>
    <submittedName>
        <fullName evidence="1">Uncharacterized protein</fullName>
    </submittedName>
</protein>
<sequence>MKLDDEVKVKSTLASTSNADYETDDCAVDFGDEDALARTGLQKIMPADKNGTYVRAAVLTDVCKVRTAWMHFIQVSDKKSAYRCLSVRDKRGNITTQGPCCAKLNGDDDQRAQLNFAVLAIKYKNADPGTGKYKKQADGSAPPILWEVGWIKLSQAGFKAVSDLVMEGEEAYSFDFAISYRDNGMLAPYVNGRPYPFVHASSPNTASYPPPSSTCFQL</sequence>